<dbReference type="SUPFAM" id="SSF51261">
    <property type="entry name" value="Duplicated hybrid motif"/>
    <property type="match status" value="1"/>
</dbReference>
<keyword evidence="3" id="KW-0378">Hydrolase</keyword>
<dbReference type="Gene3D" id="2.70.70.10">
    <property type="entry name" value="Glucose Permease (Domain IIA)"/>
    <property type="match status" value="1"/>
</dbReference>
<keyword evidence="4" id="KW-1185">Reference proteome</keyword>
<dbReference type="Pfam" id="PF01551">
    <property type="entry name" value="Peptidase_M23"/>
    <property type="match status" value="1"/>
</dbReference>
<dbReference type="PANTHER" id="PTHR21666">
    <property type="entry name" value="PEPTIDASE-RELATED"/>
    <property type="match status" value="1"/>
</dbReference>
<feature type="region of interest" description="Disordered" evidence="1">
    <location>
        <begin position="122"/>
        <end position="144"/>
    </location>
</feature>
<protein>
    <submittedName>
        <fullName evidence="3">Murein DD-endopeptidase MepM/ murein hydrolase activator NlpD</fullName>
    </submittedName>
</protein>
<comment type="caution">
    <text evidence="3">The sequence shown here is derived from an EMBL/GenBank/DDBJ whole genome shotgun (WGS) entry which is preliminary data.</text>
</comment>
<dbReference type="OrthoDB" id="1099523at2"/>
<dbReference type="InterPro" id="IPR011055">
    <property type="entry name" value="Dup_hybrid_motif"/>
</dbReference>
<name>A0A840X3W4_9MICO</name>
<dbReference type="GO" id="GO:0004222">
    <property type="term" value="F:metalloendopeptidase activity"/>
    <property type="evidence" value="ECO:0007669"/>
    <property type="project" value="TreeGrafter"/>
</dbReference>
<sequence length="144" mass="16561">MAWPNHRGRDWGWYKLHPIKSRRTYFAAPGTVVLVEDYAGYNNGYGNRIWVEHAPGFRTAYNHYFNGVTSKFRVGQKVAAGQYVGSMGNTGKTNGTIHLHFEVWRLLSGTWVRVDPDSWFRADIPDTSQPPSDTTDRKRRTWLG</sequence>
<reference evidence="3 4" key="1">
    <citation type="submission" date="2020-08" db="EMBL/GenBank/DDBJ databases">
        <title>Sequencing the genomes of 1000 actinobacteria strains.</title>
        <authorList>
            <person name="Klenk H.-P."/>
        </authorList>
    </citation>
    <scope>NUCLEOTIDE SEQUENCE [LARGE SCALE GENOMIC DNA]</scope>
    <source>
        <strain evidence="3 4">DSM 23889</strain>
    </source>
</reference>
<dbReference type="PANTHER" id="PTHR21666:SF270">
    <property type="entry name" value="MUREIN HYDROLASE ACTIVATOR ENVC"/>
    <property type="match status" value="1"/>
</dbReference>
<dbReference type="Proteomes" id="UP000552883">
    <property type="component" value="Unassembled WGS sequence"/>
</dbReference>
<proteinExistence type="predicted"/>
<organism evidence="3 4">
    <name type="scientific">Microcella frigidaquae</name>
    <dbReference type="NCBI Taxonomy" id="424758"/>
    <lineage>
        <taxon>Bacteria</taxon>
        <taxon>Bacillati</taxon>
        <taxon>Actinomycetota</taxon>
        <taxon>Actinomycetes</taxon>
        <taxon>Micrococcales</taxon>
        <taxon>Microbacteriaceae</taxon>
        <taxon>Microcella</taxon>
    </lineage>
</organism>
<evidence type="ECO:0000256" key="1">
    <source>
        <dbReference type="SAM" id="MobiDB-lite"/>
    </source>
</evidence>
<dbReference type="InterPro" id="IPR016047">
    <property type="entry name" value="M23ase_b-sheet_dom"/>
</dbReference>
<accession>A0A840X3W4</accession>
<dbReference type="EMBL" id="JACHBS010000001">
    <property type="protein sequence ID" value="MBB5617193.1"/>
    <property type="molecule type" value="Genomic_DNA"/>
</dbReference>
<dbReference type="RefSeq" id="WP_153982567.1">
    <property type="nucleotide sequence ID" value="NZ_BAAANZ010000009.1"/>
</dbReference>
<evidence type="ECO:0000313" key="3">
    <source>
        <dbReference type="EMBL" id="MBB5617193.1"/>
    </source>
</evidence>
<gene>
    <name evidence="3" type="ORF">BJ959_000689</name>
</gene>
<dbReference type="CDD" id="cd12797">
    <property type="entry name" value="M23_peptidase"/>
    <property type="match status" value="1"/>
</dbReference>
<dbReference type="AlphaFoldDB" id="A0A840X3W4"/>
<feature type="domain" description="M23ase beta-sheet core" evidence="2">
    <location>
        <begin position="27"/>
        <end position="105"/>
    </location>
</feature>
<evidence type="ECO:0000259" key="2">
    <source>
        <dbReference type="Pfam" id="PF01551"/>
    </source>
</evidence>
<dbReference type="InterPro" id="IPR050570">
    <property type="entry name" value="Cell_wall_metabolism_enzyme"/>
</dbReference>
<evidence type="ECO:0000313" key="4">
    <source>
        <dbReference type="Proteomes" id="UP000552883"/>
    </source>
</evidence>